<accession>A0A0H5D046</accession>
<dbReference type="STRING" id="481446.NIT7645_00033"/>
<dbReference type="Pfam" id="PF06094">
    <property type="entry name" value="GGACT"/>
    <property type="match status" value="1"/>
</dbReference>
<sequence length="211" mass="23040">MPAPYFFGYGSLVNTRTHDYRQARPARLRGWRRAWVHTDLRPVAFLSAVPCEHSVIDGLIAEVPGADWAALDEREFAYDRLPAQGVVDHDLPTQTDIAVYAVPAHSQQAASHRHPILLSYLDVVVQGYHQVFGREGVADFVTTTDGWDAPILNDRAAPQYPRHQALSPQETALVDRILADVNATVVENVVDSVIDTAPTAGAGTTHPGSTA</sequence>
<evidence type="ECO:0000313" key="2">
    <source>
        <dbReference type="EMBL" id="CRL10637.1"/>
    </source>
</evidence>
<organism evidence="2 3">
    <name type="scientific">Phaeobacter italicus</name>
    <dbReference type="NCBI Taxonomy" id="481446"/>
    <lineage>
        <taxon>Bacteria</taxon>
        <taxon>Pseudomonadati</taxon>
        <taxon>Pseudomonadota</taxon>
        <taxon>Alphaproteobacteria</taxon>
        <taxon>Rhodobacterales</taxon>
        <taxon>Roseobacteraceae</taxon>
        <taxon>Phaeobacter</taxon>
    </lineage>
</organism>
<dbReference type="InterPro" id="IPR013024">
    <property type="entry name" value="GGCT-like"/>
</dbReference>
<dbReference type="Proteomes" id="UP000043764">
    <property type="component" value="Unassembled WGS sequence"/>
</dbReference>
<dbReference type="SUPFAM" id="SSF110857">
    <property type="entry name" value="Gamma-glutamyl cyclotransferase-like"/>
    <property type="match status" value="1"/>
</dbReference>
<dbReference type="InterPro" id="IPR036568">
    <property type="entry name" value="GGCT-like_sf"/>
</dbReference>
<name>A0A0H5D046_9RHOB</name>
<dbReference type="CDD" id="cd06661">
    <property type="entry name" value="GGCT_like"/>
    <property type="match status" value="1"/>
</dbReference>
<proteinExistence type="predicted"/>
<evidence type="ECO:0000313" key="3">
    <source>
        <dbReference type="Proteomes" id="UP000043764"/>
    </source>
</evidence>
<gene>
    <name evidence="2" type="ORF">NIT7321_01483</name>
</gene>
<dbReference type="InterPro" id="IPR009288">
    <property type="entry name" value="AIG2-like_dom"/>
</dbReference>
<reference evidence="3" key="1">
    <citation type="submission" date="2015-05" db="EMBL/GenBank/DDBJ databases">
        <authorList>
            <person name="Rodrigo-Torres Lidia"/>
            <person name="Arahal R.David."/>
        </authorList>
    </citation>
    <scope>NUCLEOTIDE SEQUENCE [LARGE SCALE GENOMIC DNA]</scope>
    <source>
        <strain evidence="3">CECT 7321</strain>
    </source>
</reference>
<keyword evidence="3" id="KW-1185">Reference proteome</keyword>
<dbReference type="RefSeq" id="WP_050673035.1">
    <property type="nucleotide sequence ID" value="NZ_CVRL01000013.1"/>
</dbReference>
<evidence type="ECO:0000259" key="1">
    <source>
        <dbReference type="Pfam" id="PF06094"/>
    </source>
</evidence>
<dbReference type="AlphaFoldDB" id="A0A0H5D046"/>
<feature type="domain" description="Gamma-glutamylcyclotransferase AIG2-like" evidence="1">
    <location>
        <begin position="7"/>
        <end position="106"/>
    </location>
</feature>
<dbReference type="Gene3D" id="3.10.490.10">
    <property type="entry name" value="Gamma-glutamyl cyclotransferase-like"/>
    <property type="match status" value="1"/>
</dbReference>
<dbReference type="EMBL" id="CVRL01000013">
    <property type="protein sequence ID" value="CRL10637.1"/>
    <property type="molecule type" value="Genomic_DNA"/>
</dbReference>
<protein>
    <recommendedName>
        <fullName evidence="1">Gamma-glutamylcyclotransferase AIG2-like domain-containing protein</fullName>
    </recommendedName>
</protein>